<accession>A0ABR1AGP0</accession>
<dbReference type="EMBL" id="JAWJWF010000049">
    <property type="protein sequence ID" value="KAK6619126.1"/>
    <property type="molecule type" value="Genomic_DNA"/>
</dbReference>
<evidence type="ECO:0000313" key="3">
    <source>
        <dbReference type="Proteomes" id="UP001359485"/>
    </source>
</evidence>
<evidence type="ECO:0000313" key="2">
    <source>
        <dbReference type="EMBL" id="KAK6619126.1"/>
    </source>
</evidence>
<name>A0ABR1AGP0_POLSC</name>
<comment type="caution">
    <text evidence="2">The sequence shown here is derived from an EMBL/GenBank/DDBJ whole genome shotgun (WGS) entry which is preliminary data.</text>
</comment>
<feature type="compositionally biased region" description="Acidic residues" evidence="1">
    <location>
        <begin position="143"/>
        <end position="156"/>
    </location>
</feature>
<organism evidence="2 3">
    <name type="scientific">Polyplax serrata</name>
    <name type="common">Common mouse louse</name>
    <dbReference type="NCBI Taxonomy" id="468196"/>
    <lineage>
        <taxon>Eukaryota</taxon>
        <taxon>Metazoa</taxon>
        <taxon>Ecdysozoa</taxon>
        <taxon>Arthropoda</taxon>
        <taxon>Hexapoda</taxon>
        <taxon>Insecta</taxon>
        <taxon>Pterygota</taxon>
        <taxon>Neoptera</taxon>
        <taxon>Paraneoptera</taxon>
        <taxon>Psocodea</taxon>
        <taxon>Troctomorpha</taxon>
        <taxon>Phthiraptera</taxon>
        <taxon>Anoplura</taxon>
        <taxon>Polyplacidae</taxon>
        <taxon>Polyplax</taxon>
    </lineage>
</organism>
<dbReference type="Proteomes" id="UP001359485">
    <property type="component" value="Unassembled WGS sequence"/>
</dbReference>
<feature type="compositionally biased region" description="Basic and acidic residues" evidence="1">
    <location>
        <begin position="157"/>
        <end position="167"/>
    </location>
</feature>
<keyword evidence="3" id="KW-1185">Reference proteome</keyword>
<gene>
    <name evidence="2" type="ORF">RUM44_003508</name>
</gene>
<reference evidence="2 3" key="1">
    <citation type="submission" date="2023-09" db="EMBL/GenBank/DDBJ databases">
        <title>Genomes of two closely related lineages of the louse Polyplax serrata with different host specificities.</title>
        <authorList>
            <person name="Martinu J."/>
            <person name="Tarabai H."/>
            <person name="Stefka J."/>
            <person name="Hypsa V."/>
        </authorList>
    </citation>
    <scope>NUCLEOTIDE SEQUENCE [LARGE SCALE GENOMIC DNA]</scope>
    <source>
        <strain evidence="2">98ZLc_SE</strain>
    </source>
</reference>
<sequence length="173" mass="19749">MLIVDNAASREQEEEEEEEVKQEKEQLSKVIFHGFSSCRRLLNLSNATPTDADMKFFKKIDIAKENKKLGNEYMPSGTIRVLNPYDLQKTVVKFGDHENSIEEIFKKVDSYKRKTEEFHDGDVGNSGETNGKTEIGHIREEDPSAQDDQSEEDVTKEDDLKSTHSDSTKLTAF</sequence>
<evidence type="ECO:0000256" key="1">
    <source>
        <dbReference type="SAM" id="MobiDB-lite"/>
    </source>
</evidence>
<protein>
    <submittedName>
        <fullName evidence="2">Uncharacterized protein</fullName>
    </submittedName>
</protein>
<proteinExistence type="predicted"/>
<feature type="region of interest" description="Disordered" evidence="1">
    <location>
        <begin position="117"/>
        <end position="173"/>
    </location>
</feature>
<feature type="region of interest" description="Disordered" evidence="1">
    <location>
        <begin position="1"/>
        <end position="23"/>
    </location>
</feature>